<dbReference type="EC" id="1.4.3.-" evidence="8"/>
<feature type="domain" description="Copper amine oxidase catalytic" evidence="10">
    <location>
        <begin position="301"/>
        <end position="488"/>
    </location>
</feature>
<keyword evidence="4 8" id="KW-0560">Oxidoreductase</keyword>
<dbReference type="PANTHER" id="PTHR10638">
    <property type="entry name" value="COPPER AMINE OXIDASE"/>
    <property type="match status" value="1"/>
</dbReference>
<evidence type="ECO:0000259" key="10">
    <source>
        <dbReference type="Pfam" id="PF01179"/>
    </source>
</evidence>
<feature type="modified residue" description="2',4',5'-topaquinone" evidence="7">
    <location>
        <position position="461"/>
    </location>
</feature>
<dbReference type="GO" id="GO:0005886">
    <property type="term" value="C:plasma membrane"/>
    <property type="evidence" value="ECO:0007669"/>
    <property type="project" value="TreeGrafter"/>
</dbReference>
<keyword evidence="9" id="KW-0812">Transmembrane</keyword>
<dbReference type="SUPFAM" id="SSF49998">
    <property type="entry name" value="Amine oxidase catalytic domain"/>
    <property type="match status" value="1"/>
</dbReference>
<comment type="caution">
    <text evidence="12">The sequence shown here is derived from an EMBL/GenBank/DDBJ whole genome shotgun (WGS) entry which is preliminary data.</text>
</comment>
<dbReference type="InterPro" id="IPR015802">
    <property type="entry name" value="Cu_amine_oxidase_N3"/>
</dbReference>
<dbReference type="Pfam" id="PF01179">
    <property type="entry name" value="Cu_amine_oxid"/>
    <property type="match status" value="1"/>
</dbReference>
<dbReference type="InterPro" id="IPR000269">
    <property type="entry name" value="Cu_amine_oxidase"/>
</dbReference>
<dbReference type="EMBL" id="BMAT01008585">
    <property type="protein sequence ID" value="GFR88847.1"/>
    <property type="molecule type" value="Genomic_DNA"/>
</dbReference>
<evidence type="ECO:0000313" key="12">
    <source>
        <dbReference type="EMBL" id="GFR88847.1"/>
    </source>
</evidence>
<comment type="PTM">
    <text evidence="7 8">Topaquinone (TPQ) is generated by copper-dependent autoxidation of a specific tyrosyl residue.</text>
</comment>
<dbReference type="PRINTS" id="PR00766">
    <property type="entry name" value="CUDAOXIDASE"/>
</dbReference>
<evidence type="ECO:0000256" key="7">
    <source>
        <dbReference type="PIRSR" id="PIRSR600269-51"/>
    </source>
</evidence>
<dbReference type="PANTHER" id="PTHR10638:SF20">
    <property type="entry name" value="AMINE OXIDASE"/>
    <property type="match status" value="1"/>
</dbReference>
<dbReference type="SUPFAM" id="SSF54416">
    <property type="entry name" value="Amine oxidase N-terminal region"/>
    <property type="match status" value="1"/>
</dbReference>
<evidence type="ECO:0000256" key="1">
    <source>
        <dbReference type="ARBA" id="ARBA00007983"/>
    </source>
</evidence>
<keyword evidence="9" id="KW-1133">Transmembrane helix</keyword>
<proteinExistence type="inferred from homology"/>
<keyword evidence="13" id="KW-1185">Reference proteome</keyword>
<dbReference type="GO" id="GO:0009308">
    <property type="term" value="P:amine metabolic process"/>
    <property type="evidence" value="ECO:0007669"/>
    <property type="project" value="UniProtKB-UniRule"/>
</dbReference>
<evidence type="ECO:0000256" key="5">
    <source>
        <dbReference type="ARBA" id="ARBA00023008"/>
    </source>
</evidence>
<dbReference type="Gene3D" id="2.70.98.20">
    <property type="entry name" value="Copper amine oxidase, catalytic domain"/>
    <property type="match status" value="1"/>
</dbReference>
<feature type="domain" description="Copper amine oxidase N3-terminal" evidence="11">
    <location>
        <begin position="179"/>
        <end position="247"/>
    </location>
</feature>
<dbReference type="Proteomes" id="UP000762676">
    <property type="component" value="Unassembled WGS sequence"/>
</dbReference>
<sequence>MEQATEKTRLSGRLVDYSNSKRRWKILTALLACFSLLLIAALTGATHILWQHGFFSHKKQRVSSCFDTKNVIDSQELQRRGELSPFSQLTREELESVADYLHSQSWLRGNASEQVAEEYLVGPLPNPSGMKIVETGARKTKIPFSLRPFSKYEFKAMNMHILPVILQKAGKLIKESYNATLCRLGDNCLRFSLTPVSSGFLEEGRRKVWLWFAYDVEFYILHPLDLQLLVDTTASNPEQWEIQRAFYSNTLFSSLDELVRQYSSGMINKTRTQFPKIPIEEQYSAVYMRGKPVPELDRPPPQQVQPSGPRYSLDGSLLQYMDWRFNLRISPTVGTQLFDVRYKDERVLYELSMQEIAVFYSAHSPSASMLYFADGAGLFGTRMRGMMPGSDCPVYGTLLDTLVYTSNEAGLKRLENSLCIFEHTPQTPLRRHRTYSMSGAFYTALDDHVLVVRMYIVIINYDYLFDFVFHNNGGIEIKASSTGFLRLACALVQVSALE</sequence>
<keyword evidence="2 8" id="KW-0479">Metal-binding</keyword>
<comment type="similarity">
    <text evidence="1 8">Belongs to the copper/topaquinone oxidase family.</text>
</comment>
<dbReference type="Gene3D" id="3.10.450.40">
    <property type="match status" value="2"/>
</dbReference>
<dbReference type="InterPro" id="IPR016182">
    <property type="entry name" value="Cu_amine_oxidase_N-reg"/>
</dbReference>
<reference evidence="12 13" key="1">
    <citation type="journal article" date="2021" name="Elife">
        <title>Chloroplast acquisition without the gene transfer in kleptoplastic sea slugs, Plakobranchus ocellatus.</title>
        <authorList>
            <person name="Maeda T."/>
            <person name="Takahashi S."/>
            <person name="Yoshida T."/>
            <person name="Shimamura S."/>
            <person name="Takaki Y."/>
            <person name="Nagai Y."/>
            <person name="Toyoda A."/>
            <person name="Suzuki Y."/>
            <person name="Arimoto A."/>
            <person name="Ishii H."/>
            <person name="Satoh N."/>
            <person name="Nishiyama T."/>
            <person name="Hasebe M."/>
            <person name="Maruyama T."/>
            <person name="Minagawa J."/>
            <person name="Obokata J."/>
            <person name="Shigenobu S."/>
        </authorList>
    </citation>
    <scope>NUCLEOTIDE SEQUENCE [LARGE SCALE GENOMIC DNA]</scope>
</reference>
<feature type="transmembrane region" description="Helical" evidence="9">
    <location>
        <begin position="26"/>
        <end position="50"/>
    </location>
</feature>
<evidence type="ECO:0000256" key="8">
    <source>
        <dbReference type="RuleBase" id="RU000672"/>
    </source>
</evidence>
<dbReference type="InterPro" id="IPR036460">
    <property type="entry name" value="Cu_amine_oxidase_C_sf"/>
</dbReference>
<dbReference type="GO" id="GO:0005507">
    <property type="term" value="F:copper ion binding"/>
    <property type="evidence" value="ECO:0007669"/>
    <property type="project" value="InterPro"/>
</dbReference>
<organism evidence="12 13">
    <name type="scientific">Elysia marginata</name>
    <dbReference type="NCBI Taxonomy" id="1093978"/>
    <lineage>
        <taxon>Eukaryota</taxon>
        <taxon>Metazoa</taxon>
        <taxon>Spiralia</taxon>
        <taxon>Lophotrochozoa</taxon>
        <taxon>Mollusca</taxon>
        <taxon>Gastropoda</taxon>
        <taxon>Heterobranchia</taxon>
        <taxon>Euthyneura</taxon>
        <taxon>Panpulmonata</taxon>
        <taxon>Sacoglossa</taxon>
        <taxon>Placobranchoidea</taxon>
        <taxon>Plakobranchidae</taxon>
        <taxon>Elysia</taxon>
    </lineage>
</organism>
<keyword evidence="9" id="KW-0472">Membrane</keyword>
<gene>
    <name evidence="12" type="ORF">ElyMa_004263700</name>
</gene>
<keyword evidence="3 6" id="KW-0801">TPQ</keyword>
<dbReference type="GO" id="GO:0048038">
    <property type="term" value="F:quinone binding"/>
    <property type="evidence" value="ECO:0007669"/>
    <property type="project" value="InterPro"/>
</dbReference>
<dbReference type="GO" id="GO:0008131">
    <property type="term" value="F:primary methylamine oxidase activity"/>
    <property type="evidence" value="ECO:0007669"/>
    <property type="project" value="InterPro"/>
</dbReference>
<dbReference type="Pfam" id="PF02728">
    <property type="entry name" value="Cu_amine_oxidN3"/>
    <property type="match status" value="1"/>
</dbReference>
<accession>A0AAV4GU07</accession>
<feature type="active site" description="Proton acceptor" evidence="6">
    <location>
        <position position="374"/>
    </location>
</feature>
<comment type="cofactor">
    <cofactor evidence="8">
        <name>Cu cation</name>
        <dbReference type="ChEBI" id="CHEBI:23378"/>
    </cofactor>
    <text evidence="8">Contains 1 topaquinone per subunit.</text>
</comment>
<evidence type="ECO:0000259" key="11">
    <source>
        <dbReference type="Pfam" id="PF02728"/>
    </source>
</evidence>
<evidence type="ECO:0000256" key="2">
    <source>
        <dbReference type="ARBA" id="ARBA00022723"/>
    </source>
</evidence>
<evidence type="ECO:0000256" key="3">
    <source>
        <dbReference type="ARBA" id="ARBA00022772"/>
    </source>
</evidence>
<name>A0AAV4GU07_9GAST</name>
<evidence type="ECO:0000256" key="9">
    <source>
        <dbReference type="SAM" id="Phobius"/>
    </source>
</evidence>
<keyword evidence="5 8" id="KW-0186">Copper</keyword>
<evidence type="ECO:0000256" key="4">
    <source>
        <dbReference type="ARBA" id="ARBA00023002"/>
    </source>
</evidence>
<evidence type="ECO:0000256" key="6">
    <source>
        <dbReference type="PIRSR" id="PIRSR600269-50"/>
    </source>
</evidence>
<protein>
    <recommendedName>
        <fullName evidence="8">Amine oxidase</fullName>
        <ecNumber evidence="8">1.4.3.-</ecNumber>
    </recommendedName>
</protein>
<evidence type="ECO:0000313" key="13">
    <source>
        <dbReference type="Proteomes" id="UP000762676"/>
    </source>
</evidence>
<dbReference type="InterPro" id="IPR015798">
    <property type="entry name" value="Cu_amine_oxidase_C"/>
</dbReference>
<feature type="active site" description="Schiff-base intermediate with substrate; via topaquinone" evidence="6">
    <location>
        <position position="461"/>
    </location>
</feature>
<dbReference type="AlphaFoldDB" id="A0AAV4GU07"/>